<feature type="region of interest" description="Disordered" evidence="1">
    <location>
        <begin position="112"/>
        <end position="132"/>
    </location>
</feature>
<feature type="compositionally biased region" description="Low complexity" evidence="1">
    <location>
        <begin position="56"/>
        <end position="73"/>
    </location>
</feature>
<keyword evidence="2" id="KW-0812">Transmembrane</keyword>
<dbReference type="AlphaFoldDB" id="A0A2X0MAF0"/>
<sequence>MKVDSMKKRRTLKESDYDERGSLGDRSQPSNPRRSSSHKLGSTTTKDDPQAPSKTDGPGSASSGLDSGSGSPSQAVPTAYVNVNSSVPLANGTTIVQEPVTIVVVVNNTPTLPTTLSPNPTSSDPTTFTSSNSPLVAPNSLSSSSSKHLSHCDIAGIVVGSLVGLGLLVLLVLWAWKKCTGSRRGGVYEDSELCTRRCPSSNRRRKKLTLPPLFIKNPLHPDTELAPKQELKGLLLPSGIQSDQARLIRDM</sequence>
<dbReference type="EMBL" id="FQNC01000044">
    <property type="protein sequence ID" value="SGY56976.1"/>
    <property type="molecule type" value="Genomic_DNA"/>
</dbReference>
<keyword evidence="2" id="KW-1133">Transmembrane helix</keyword>
<evidence type="ECO:0000256" key="2">
    <source>
        <dbReference type="SAM" id="Phobius"/>
    </source>
</evidence>
<evidence type="ECO:0000256" key="1">
    <source>
        <dbReference type="SAM" id="MobiDB-lite"/>
    </source>
</evidence>
<organism evidence="3 4">
    <name type="scientific">Microbotryum silenes-dioicae</name>
    <dbReference type="NCBI Taxonomy" id="796604"/>
    <lineage>
        <taxon>Eukaryota</taxon>
        <taxon>Fungi</taxon>
        <taxon>Dikarya</taxon>
        <taxon>Basidiomycota</taxon>
        <taxon>Pucciniomycotina</taxon>
        <taxon>Microbotryomycetes</taxon>
        <taxon>Microbotryales</taxon>
        <taxon>Microbotryaceae</taxon>
        <taxon>Microbotryum</taxon>
    </lineage>
</organism>
<reference evidence="3 4" key="1">
    <citation type="submission" date="2016-11" db="EMBL/GenBank/DDBJ databases">
        <authorList>
            <person name="Jaros S."/>
            <person name="Januszkiewicz K."/>
            <person name="Wedrychowicz H."/>
        </authorList>
    </citation>
    <scope>NUCLEOTIDE SEQUENCE [LARGE SCALE GENOMIC DNA]</scope>
</reference>
<accession>A0A2X0MAF0</accession>
<feature type="compositionally biased region" description="Basic and acidic residues" evidence="1">
    <location>
        <begin position="1"/>
        <end position="23"/>
    </location>
</feature>
<keyword evidence="2" id="KW-0472">Membrane</keyword>
<gene>
    <name evidence="3" type="primary">BQ5605_C006g04204</name>
    <name evidence="3" type="ORF">BQ5605_C006G04204</name>
</gene>
<evidence type="ECO:0000313" key="4">
    <source>
        <dbReference type="Proteomes" id="UP000249464"/>
    </source>
</evidence>
<feature type="transmembrane region" description="Helical" evidence="2">
    <location>
        <begin position="154"/>
        <end position="176"/>
    </location>
</feature>
<evidence type="ECO:0000313" key="3">
    <source>
        <dbReference type="EMBL" id="SGY56976.1"/>
    </source>
</evidence>
<protein>
    <submittedName>
        <fullName evidence="3">BQ5605_C006g04204 protein</fullName>
    </submittedName>
</protein>
<feature type="region of interest" description="Disordered" evidence="1">
    <location>
        <begin position="1"/>
        <end position="76"/>
    </location>
</feature>
<proteinExistence type="predicted"/>
<name>A0A2X0MAF0_9BASI</name>
<keyword evidence="4" id="KW-1185">Reference proteome</keyword>
<dbReference type="STRING" id="796604.A0A2X0MAF0"/>
<dbReference type="Proteomes" id="UP000249464">
    <property type="component" value="Unassembled WGS sequence"/>
</dbReference>